<proteinExistence type="predicted"/>
<organism evidence="1 2">
    <name type="scientific">Ambispora leptoticha</name>
    <dbReference type="NCBI Taxonomy" id="144679"/>
    <lineage>
        <taxon>Eukaryota</taxon>
        <taxon>Fungi</taxon>
        <taxon>Fungi incertae sedis</taxon>
        <taxon>Mucoromycota</taxon>
        <taxon>Glomeromycotina</taxon>
        <taxon>Glomeromycetes</taxon>
        <taxon>Archaeosporales</taxon>
        <taxon>Ambisporaceae</taxon>
        <taxon>Ambispora</taxon>
    </lineage>
</organism>
<reference evidence="1" key="1">
    <citation type="submission" date="2021-06" db="EMBL/GenBank/DDBJ databases">
        <authorList>
            <person name="Kallberg Y."/>
            <person name="Tangrot J."/>
            <person name="Rosling A."/>
        </authorList>
    </citation>
    <scope>NUCLEOTIDE SEQUENCE</scope>
    <source>
        <strain evidence="1">FL130A</strain>
    </source>
</reference>
<dbReference type="Proteomes" id="UP000789508">
    <property type="component" value="Unassembled WGS sequence"/>
</dbReference>
<keyword evidence="2" id="KW-1185">Reference proteome</keyword>
<comment type="caution">
    <text evidence="1">The sequence shown here is derived from an EMBL/GenBank/DDBJ whole genome shotgun (WGS) entry which is preliminary data.</text>
</comment>
<accession>A0A9N9N2L2</accession>
<dbReference type="EMBL" id="CAJVPS010018865">
    <property type="protein sequence ID" value="CAG8698867.1"/>
    <property type="molecule type" value="Genomic_DNA"/>
</dbReference>
<gene>
    <name evidence="1" type="ORF">ALEPTO_LOCUS11490</name>
</gene>
<evidence type="ECO:0000313" key="2">
    <source>
        <dbReference type="Proteomes" id="UP000789508"/>
    </source>
</evidence>
<dbReference type="AlphaFoldDB" id="A0A9N9N2L2"/>
<protein>
    <submittedName>
        <fullName evidence="1">3082_t:CDS:1</fullName>
    </submittedName>
</protein>
<name>A0A9N9N2L2_9GLOM</name>
<sequence>MKLIFFYRFNIHKELVFYGKLNKKLSDYQILAIVQNVIVKVYEKKEKDMDELSRTLSSDIIKDVTVIIESLTIEQIINLNNHLIIDSLGRIPEEDIDILDNDQTL</sequence>
<evidence type="ECO:0000313" key="1">
    <source>
        <dbReference type="EMBL" id="CAG8698867.1"/>
    </source>
</evidence>